<organism evidence="1 2">
    <name type="scientific">Culter alburnus</name>
    <name type="common">Topmouth culter</name>
    <dbReference type="NCBI Taxonomy" id="194366"/>
    <lineage>
        <taxon>Eukaryota</taxon>
        <taxon>Metazoa</taxon>
        <taxon>Chordata</taxon>
        <taxon>Craniata</taxon>
        <taxon>Vertebrata</taxon>
        <taxon>Euteleostomi</taxon>
        <taxon>Actinopterygii</taxon>
        <taxon>Neopterygii</taxon>
        <taxon>Teleostei</taxon>
        <taxon>Ostariophysi</taxon>
        <taxon>Cypriniformes</taxon>
        <taxon>Xenocyprididae</taxon>
        <taxon>Xenocypridinae</taxon>
        <taxon>Culter</taxon>
    </lineage>
</organism>
<name>A0AAW1ZS33_CULAL</name>
<protein>
    <submittedName>
        <fullName evidence="1">Uncharacterized protein</fullName>
    </submittedName>
</protein>
<reference evidence="1 2" key="1">
    <citation type="submission" date="2024-05" db="EMBL/GenBank/DDBJ databases">
        <title>A high-quality chromosomal-level genome assembly of Topmouth culter (Culter alburnus).</title>
        <authorList>
            <person name="Zhao H."/>
        </authorList>
    </citation>
    <scope>NUCLEOTIDE SEQUENCE [LARGE SCALE GENOMIC DNA]</scope>
    <source>
        <strain evidence="1">CATC2023</strain>
        <tissue evidence="1">Muscle</tissue>
    </source>
</reference>
<accession>A0AAW1ZS33</accession>
<comment type="caution">
    <text evidence="1">The sequence shown here is derived from an EMBL/GenBank/DDBJ whole genome shotgun (WGS) entry which is preliminary data.</text>
</comment>
<dbReference type="AlphaFoldDB" id="A0AAW1ZS33"/>
<proteinExistence type="predicted"/>
<dbReference type="Proteomes" id="UP001479290">
    <property type="component" value="Unassembled WGS sequence"/>
</dbReference>
<keyword evidence="2" id="KW-1185">Reference proteome</keyword>
<sequence length="76" mass="8146">MKTFISPKKTGSGISECHISCLSEMPGTGLKGKAPWKELLRLFTKRGPREGKGILLVLALAGHIERLTMPGASALQ</sequence>
<evidence type="ECO:0000313" key="2">
    <source>
        <dbReference type="Proteomes" id="UP001479290"/>
    </source>
</evidence>
<dbReference type="EMBL" id="JAWDJR010000013">
    <property type="protein sequence ID" value="KAK9964100.1"/>
    <property type="molecule type" value="Genomic_DNA"/>
</dbReference>
<evidence type="ECO:0000313" key="1">
    <source>
        <dbReference type="EMBL" id="KAK9964100.1"/>
    </source>
</evidence>
<gene>
    <name evidence="1" type="ORF">ABG768_005299</name>
</gene>